<evidence type="ECO:0000313" key="1">
    <source>
        <dbReference type="EMBL" id="OKP91870.1"/>
    </source>
</evidence>
<evidence type="ECO:0000313" key="2">
    <source>
        <dbReference type="Proteomes" id="UP000186058"/>
    </source>
</evidence>
<dbReference type="EMBL" id="LVWI01000001">
    <property type="protein sequence ID" value="OKP91870.1"/>
    <property type="molecule type" value="Genomic_DNA"/>
</dbReference>
<dbReference type="RefSeq" id="WP_074106418.1">
    <property type="nucleotide sequence ID" value="NZ_LVWI01000001.1"/>
</dbReference>
<sequence length="72" mass="7907">MTKRIDVLQQIFEIREGPCKACGIPSDILREHPGHLAKADNYCNKVCEHGAKLQELGKQLTLPPRKGNVAAG</sequence>
<comment type="caution">
    <text evidence="1">The sequence shown here is derived from an EMBL/GenBank/DDBJ whole genome shotgun (WGS) entry which is preliminary data.</text>
</comment>
<accession>A0ABX3EYG2</accession>
<proteinExistence type="predicted"/>
<dbReference type="Pfam" id="PF10782">
    <property type="entry name" value="zf-C2HCIx2C"/>
    <property type="match status" value="1"/>
</dbReference>
<reference evidence="1 2" key="1">
    <citation type="submission" date="2016-03" db="EMBL/GenBank/DDBJ databases">
        <authorList>
            <person name="Sant'Anna F.H."/>
            <person name="Ambrosini A."/>
            <person name="Souza R."/>
            <person name="Bach E."/>
            <person name="Fernandes G."/>
            <person name="Balsanelli E."/>
            <person name="Baura V.A."/>
            <person name="Souza E.M."/>
            <person name="Passaglia L."/>
        </authorList>
    </citation>
    <scope>NUCLEOTIDE SEQUENCE [LARGE SCALE GENOMIC DNA]</scope>
    <source>
        <strain evidence="1 2">P26E</strain>
    </source>
</reference>
<keyword evidence="2" id="KW-1185">Reference proteome</keyword>
<name>A0ABX3EYG2_9BACL</name>
<organism evidence="1 2">
    <name type="scientific">Paenibacillus helianthi</name>
    <dbReference type="NCBI Taxonomy" id="1349432"/>
    <lineage>
        <taxon>Bacteria</taxon>
        <taxon>Bacillati</taxon>
        <taxon>Bacillota</taxon>
        <taxon>Bacilli</taxon>
        <taxon>Bacillales</taxon>
        <taxon>Paenibacillaceae</taxon>
        <taxon>Paenibacillus</taxon>
    </lineage>
</organism>
<gene>
    <name evidence="1" type="ORF">A3844_01790</name>
</gene>
<evidence type="ECO:0008006" key="3">
    <source>
        <dbReference type="Google" id="ProtNLM"/>
    </source>
</evidence>
<dbReference type="Proteomes" id="UP000186058">
    <property type="component" value="Unassembled WGS sequence"/>
</dbReference>
<protein>
    <recommendedName>
        <fullName evidence="3">Zinc-finger domain-containing protein</fullName>
    </recommendedName>
</protein>
<dbReference type="InterPro" id="IPR019718">
    <property type="entry name" value="DUF2602"/>
</dbReference>